<accession>A0ABX3D080</accession>
<proteinExistence type="predicted"/>
<evidence type="ECO:0000313" key="2">
    <source>
        <dbReference type="Proteomes" id="UP000180194"/>
    </source>
</evidence>
<protein>
    <submittedName>
        <fullName evidence="1">Uncharacterized protein</fullName>
    </submittedName>
</protein>
<dbReference type="Proteomes" id="UP000180194">
    <property type="component" value="Unassembled WGS sequence"/>
</dbReference>
<evidence type="ECO:0000313" key="1">
    <source>
        <dbReference type="EMBL" id="OHX50696.1"/>
    </source>
</evidence>
<reference evidence="1 2" key="1">
    <citation type="submission" date="2016-07" db="EMBL/GenBank/DDBJ databases">
        <title>Bacillus oceanisediminis whole genome.</title>
        <authorList>
            <person name="Pal Y."/>
            <person name="Verma A."/>
            <person name="Mual P."/>
            <person name="Srinivasan K."/>
        </authorList>
    </citation>
    <scope>NUCLEOTIDE SEQUENCE [LARGE SCALE GENOMIC DNA]</scope>
    <source>
        <strain evidence="1 2">Bhandara28</strain>
    </source>
</reference>
<gene>
    <name evidence="1" type="ORF">BBV17_06660</name>
</gene>
<dbReference type="RefSeq" id="WP_071155482.1">
    <property type="nucleotide sequence ID" value="NZ_MBRJ01000004.1"/>
</dbReference>
<sequence length="59" mass="6531">MDAISAKCDFFGINNYRRGIVGFSAANDFLHKGANSDYEKKGMSKFKIAKALLMVINVI</sequence>
<comment type="caution">
    <text evidence="1">The sequence shown here is derived from an EMBL/GenBank/DDBJ whole genome shotgun (WGS) entry which is preliminary data.</text>
</comment>
<name>A0ABX3D080_9BACI</name>
<organism evidence="1 2">
    <name type="scientific">Cytobacillus oceanisediminis</name>
    <dbReference type="NCBI Taxonomy" id="665099"/>
    <lineage>
        <taxon>Bacteria</taxon>
        <taxon>Bacillati</taxon>
        <taxon>Bacillota</taxon>
        <taxon>Bacilli</taxon>
        <taxon>Bacillales</taxon>
        <taxon>Bacillaceae</taxon>
        <taxon>Cytobacillus</taxon>
    </lineage>
</organism>
<keyword evidence="2" id="KW-1185">Reference proteome</keyword>
<dbReference type="EMBL" id="MBRJ01000004">
    <property type="protein sequence ID" value="OHX50696.1"/>
    <property type="molecule type" value="Genomic_DNA"/>
</dbReference>